<evidence type="ECO:0000313" key="3">
    <source>
        <dbReference type="EMBL" id="CAK0842394.1"/>
    </source>
</evidence>
<protein>
    <recommendedName>
        <fullName evidence="5">Autophagy-related protein 9</fullName>
    </recommendedName>
</protein>
<dbReference type="Proteomes" id="UP001189429">
    <property type="component" value="Unassembled WGS sequence"/>
</dbReference>
<keyword evidence="2" id="KW-1133">Transmembrane helix</keyword>
<evidence type="ECO:0008006" key="5">
    <source>
        <dbReference type="Google" id="ProtNLM"/>
    </source>
</evidence>
<feature type="transmembrane region" description="Helical" evidence="2">
    <location>
        <begin position="376"/>
        <end position="395"/>
    </location>
</feature>
<comment type="caution">
    <text evidence="3">The sequence shown here is derived from an EMBL/GenBank/DDBJ whole genome shotgun (WGS) entry which is preliminary data.</text>
</comment>
<keyword evidence="2" id="KW-0472">Membrane</keyword>
<gene>
    <name evidence="3" type="ORF">PCOR1329_LOCUS37266</name>
</gene>
<evidence type="ECO:0000256" key="2">
    <source>
        <dbReference type="SAM" id="Phobius"/>
    </source>
</evidence>
<organism evidence="3 4">
    <name type="scientific">Prorocentrum cordatum</name>
    <dbReference type="NCBI Taxonomy" id="2364126"/>
    <lineage>
        <taxon>Eukaryota</taxon>
        <taxon>Sar</taxon>
        <taxon>Alveolata</taxon>
        <taxon>Dinophyceae</taxon>
        <taxon>Prorocentrales</taxon>
        <taxon>Prorocentraceae</taxon>
        <taxon>Prorocentrum</taxon>
    </lineage>
</organism>
<sequence length="441" mass="48171">MWRAAATAVTERRSARRLPWDTADEEFGMDPTSIVQRLAGVTDSSVFVSGSGSHLQHIARSTNPRPRVRAALQFAQKYAARKRTMTNLNRHDNECGHSKVRSTLQKADLLALQERPYHDKMPQTIRRRLLARPPAWDPNCQCTRQPRNTTRGLVDQGPDRLQRGAAAWADLWVPNVLLGSRDADSERGFIDGCVEYTSRALQRDDLDVTKPPPEPDTAMPLDIEEDGEPMLGLPHRQPSSDLTVRIGLPPATSALEGESEEPLFCEVQRAASLTVRPMAGPAALQCRFLAGGGGEALLPGQAEATAREEAVAPVTAALQAQATSGSAGEPAEKPAIGDDSSDDSGEDVSMQLFKKMVKAGPAKGLRKFVNSLPFELFFGFLIVFNTLILTLQVQYNGFDLGYSLDYGRYERPAKKECGRGRACRGTSSTISSGFCSRSSWC</sequence>
<keyword evidence="4" id="KW-1185">Reference proteome</keyword>
<proteinExistence type="predicted"/>
<evidence type="ECO:0000313" key="4">
    <source>
        <dbReference type="Proteomes" id="UP001189429"/>
    </source>
</evidence>
<dbReference type="EMBL" id="CAUYUJ010014519">
    <property type="protein sequence ID" value="CAK0842394.1"/>
    <property type="molecule type" value="Genomic_DNA"/>
</dbReference>
<keyword evidence="2" id="KW-0812">Transmembrane</keyword>
<accession>A0ABN9TAN9</accession>
<reference evidence="3" key="1">
    <citation type="submission" date="2023-10" db="EMBL/GenBank/DDBJ databases">
        <authorList>
            <person name="Chen Y."/>
            <person name="Shah S."/>
            <person name="Dougan E. K."/>
            <person name="Thang M."/>
            <person name="Chan C."/>
        </authorList>
    </citation>
    <scope>NUCLEOTIDE SEQUENCE [LARGE SCALE GENOMIC DNA]</scope>
</reference>
<evidence type="ECO:0000256" key="1">
    <source>
        <dbReference type="SAM" id="MobiDB-lite"/>
    </source>
</evidence>
<feature type="region of interest" description="Disordered" evidence="1">
    <location>
        <begin position="321"/>
        <end position="346"/>
    </location>
</feature>
<name>A0ABN9TAN9_9DINO</name>